<organism evidence="1 2">
    <name type="scientific">Panagrolaimus sp. PS1159</name>
    <dbReference type="NCBI Taxonomy" id="55785"/>
    <lineage>
        <taxon>Eukaryota</taxon>
        <taxon>Metazoa</taxon>
        <taxon>Ecdysozoa</taxon>
        <taxon>Nematoda</taxon>
        <taxon>Chromadorea</taxon>
        <taxon>Rhabditida</taxon>
        <taxon>Tylenchina</taxon>
        <taxon>Panagrolaimomorpha</taxon>
        <taxon>Panagrolaimoidea</taxon>
        <taxon>Panagrolaimidae</taxon>
        <taxon>Panagrolaimus</taxon>
    </lineage>
</organism>
<sequence>MATNDRCFSFIDKFNQSDGSCTSNQFTNLNLNQNSDSLKANLVQSENIFCKKKQPQNNGYLEHGNSVSKIKKIYNSWKKFDKNLLNSKPSNSLINYNKKEKDEFLISKNSSTLSLHISAYENSTLNSDFENKIIQDKSDLEKTIKNVKQLFTLSSLNIQNSFEFPRQQKDIKSEPEIMQFKTSQNLLDRNESNSTKVKEEPSENNEKCFPRKRPIVEDSNSSRNDANQTCSSDETPAKRPYERQERILIEVIEIPNNVVGLVIGRGGDQVQAIQTETGCHVQMAAEPTPQDSRYCTLNGTRENIE</sequence>
<evidence type="ECO:0000313" key="2">
    <source>
        <dbReference type="WBParaSite" id="PS1159_v2.g17560.t1"/>
    </source>
</evidence>
<dbReference type="WBParaSite" id="PS1159_v2.g17560.t1">
    <property type="protein sequence ID" value="PS1159_v2.g17560.t1"/>
    <property type="gene ID" value="PS1159_v2.g17560"/>
</dbReference>
<name>A0AC35FI23_9BILA</name>
<evidence type="ECO:0000313" key="1">
    <source>
        <dbReference type="Proteomes" id="UP000887580"/>
    </source>
</evidence>
<proteinExistence type="predicted"/>
<dbReference type="Proteomes" id="UP000887580">
    <property type="component" value="Unplaced"/>
</dbReference>
<protein>
    <submittedName>
        <fullName evidence="2">K Homology domain-containing protein</fullName>
    </submittedName>
</protein>
<reference evidence="2" key="1">
    <citation type="submission" date="2025-08" db="UniProtKB">
        <authorList>
            <consortium name="WormBaseParasite"/>
        </authorList>
    </citation>
    <scope>IDENTIFICATION</scope>
</reference>
<accession>A0AC35FI23</accession>